<accession>A0A0M3J350</accession>
<dbReference type="InterPro" id="IPR036322">
    <property type="entry name" value="WD40_repeat_dom_sf"/>
</dbReference>
<feature type="region of interest" description="Disordered" evidence="1">
    <location>
        <begin position="218"/>
        <end position="260"/>
    </location>
</feature>
<feature type="compositionally biased region" description="Acidic residues" evidence="1">
    <location>
        <begin position="219"/>
        <end position="257"/>
    </location>
</feature>
<dbReference type="InterPro" id="IPR053299">
    <property type="entry name" value="ASTRA_WD_repeat"/>
</dbReference>
<protein>
    <submittedName>
        <fullName evidence="2">3E324 (inferred by orthology to a C. elegans protein)</fullName>
    </submittedName>
</protein>
<organism evidence="2">
    <name type="scientific">Anisakis simplex</name>
    <name type="common">Herring worm</name>
    <dbReference type="NCBI Taxonomy" id="6269"/>
    <lineage>
        <taxon>Eukaryota</taxon>
        <taxon>Metazoa</taxon>
        <taxon>Ecdysozoa</taxon>
        <taxon>Nematoda</taxon>
        <taxon>Chromadorea</taxon>
        <taxon>Rhabditida</taxon>
        <taxon>Spirurina</taxon>
        <taxon>Ascaridomorpha</taxon>
        <taxon>Ascaridoidea</taxon>
        <taxon>Anisakidae</taxon>
        <taxon>Anisakis</taxon>
        <taxon>Anisakis simplex complex</taxon>
    </lineage>
</organism>
<name>A0A0M3J350_ANISI</name>
<dbReference type="AlphaFoldDB" id="A0A0M3J350"/>
<dbReference type="Gene3D" id="2.130.10.10">
    <property type="entry name" value="YVTN repeat-like/Quinoprotein amine dehydrogenase"/>
    <property type="match status" value="1"/>
</dbReference>
<dbReference type="PANTHER" id="PTHR44156">
    <property type="entry name" value="SUPERNUMERARY LIMBS, ISOFORM B-RELATED"/>
    <property type="match status" value="1"/>
</dbReference>
<dbReference type="SUPFAM" id="SSF50978">
    <property type="entry name" value="WD40 repeat-like"/>
    <property type="match status" value="1"/>
</dbReference>
<reference evidence="2" key="1">
    <citation type="submission" date="2017-02" db="UniProtKB">
        <authorList>
            <consortium name="WormBaseParasite"/>
        </authorList>
    </citation>
    <scope>IDENTIFICATION</scope>
</reference>
<dbReference type="InterPro" id="IPR015943">
    <property type="entry name" value="WD40/YVTN_repeat-like_dom_sf"/>
</dbReference>
<evidence type="ECO:0000256" key="1">
    <source>
        <dbReference type="SAM" id="MobiDB-lite"/>
    </source>
</evidence>
<sequence length="284" mass="31583">LPSSSTKGQQLATADESGQVETLLVYAFDDLEDIVNQLDVCGNKLLAACSDGTLGAYDLRNRKLIVRSEPMSSELLSITSTKKFTYVGNGDGYLEVFKRDEYGNILERIETPHSMGIDCVRSIRDDILLTSSNESPDIRLIHVDPNKTLGSLGTHEGGVQQLTLTNDHFWLISVGMMKSTVKFWNVPHLLDKIPIMRSNDLSKQKGKKLKVSNSFFDDLIGDEGEKDSDESNEDESESGNEDESVSDEEMYESEESANEGIAENSGLDLLVLLRRFFLIVLKFS</sequence>
<evidence type="ECO:0000313" key="2">
    <source>
        <dbReference type="WBParaSite" id="ASIM_0000196201-mRNA-1"/>
    </source>
</evidence>
<proteinExistence type="predicted"/>
<dbReference type="InterPro" id="IPR001680">
    <property type="entry name" value="WD40_rpt"/>
</dbReference>
<dbReference type="WBParaSite" id="ASIM_0000196201-mRNA-1">
    <property type="protein sequence ID" value="ASIM_0000196201-mRNA-1"/>
    <property type="gene ID" value="ASIM_0000196201"/>
</dbReference>
<dbReference type="SMART" id="SM00320">
    <property type="entry name" value="WD40"/>
    <property type="match status" value="2"/>
</dbReference>